<keyword evidence="4" id="KW-0378">Hydrolase</keyword>
<keyword evidence="8" id="KW-1185">Reference proteome</keyword>
<dbReference type="Pfam" id="PF00883">
    <property type="entry name" value="Peptidase_M17"/>
    <property type="match status" value="1"/>
</dbReference>
<protein>
    <submittedName>
        <fullName evidence="7">Leucyl aminopeptidase family protein</fullName>
    </submittedName>
</protein>
<evidence type="ECO:0000256" key="3">
    <source>
        <dbReference type="ARBA" id="ARBA00022670"/>
    </source>
</evidence>
<dbReference type="Proteomes" id="UP001227162">
    <property type="component" value="Unassembled WGS sequence"/>
</dbReference>
<accession>A0AAJ1U6T3</accession>
<dbReference type="GO" id="GO:0030145">
    <property type="term" value="F:manganese ion binding"/>
    <property type="evidence" value="ECO:0007669"/>
    <property type="project" value="InterPro"/>
</dbReference>
<dbReference type="InterPro" id="IPR000819">
    <property type="entry name" value="Peptidase_M17_C"/>
</dbReference>
<dbReference type="GO" id="GO:0006508">
    <property type="term" value="P:proteolysis"/>
    <property type="evidence" value="ECO:0007669"/>
    <property type="project" value="UniProtKB-KW"/>
</dbReference>
<dbReference type="PANTHER" id="PTHR11963">
    <property type="entry name" value="LEUCINE AMINOPEPTIDASE-RELATED"/>
    <property type="match status" value="1"/>
</dbReference>
<dbReference type="Gene3D" id="3.40.630.10">
    <property type="entry name" value="Zn peptidases"/>
    <property type="match status" value="1"/>
</dbReference>
<dbReference type="InterPro" id="IPR048816">
    <property type="entry name" value="Peptidase_M17_N_1"/>
</dbReference>
<dbReference type="GO" id="GO:0005737">
    <property type="term" value="C:cytoplasm"/>
    <property type="evidence" value="ECO:0007669"/>
    <property type="project" value="InterPro"/>
</dbReference>
<dbReference type="EMBL" id="JANFFA010000002">
    <property type="protein sequence ID" value="MDQ2094531.1"/>
    <property type="molecule type" value="Genomic_DNA"/>
</dbReference>
<dbReference type="AlphaFoldDB" id="A0AAJ1U6T3"/>
<proteinExistence type="inferred from homology"/>
<dbReference type="GO" id="GO:0070006">
    <property type="term" value="F:metalloaminopeptidase activity"/>
    <property type="evidence" value="ECO:0007669"/>
    <property type="project" value="InterPro"/>
</dbReference>
<gene>
    <name evidence="7" type="ORF">NOI20_10460</name>
</gene>
<evidence type="ECO:0000313" key="8">
    <source>
        <dbReference type="Proteomes" id="UP001227162"/>
    </source>
</evidence>
<evidence type="ECO:0000256" key="1">
    <source>
        <dbReference type="ARBA" id="ARBA00009528"/>
    </source>
</evidence>
<sequence length="463" mass="48101">MTLKFADAESADQALPLVLLEKDALAEWLGGQSAATAAWVRASGFEAALGTALLIPGEDGAPKAALAGYGDAAARARGRFHLAGAAAKLPEGVYRLETDLTGDALANEALGWLLAQYAFDRYAKASGIKARLVAPDGVDGRRLETIAAGEALTRDLINTPASDMGPDALEAACRDLASQFGASCDVIHGEALLEQNFPMIHAVGRASAEAPRLIDMRWGKSGPALTLVGKGVCFDTGGLNLKPGASMGLMKKDMGGAATVLGLAHDIMALGLPLRLRVLIPAVENAVSGESFRPGDILTSRKGLTVEINNTDAEGRLVLADALAYGAEESPDLMLSMATLTGAARVAVGPDLSPYYSDDAGVVAALEGAAARVADPVWRLPFWEPYEKMIEPGIADLDNAPKGGFAGSITAALFLRRFAGEGLRYTHFDIYGWQPTVAPGRPKGGTGMGARALLDALPEVLGL</sequence>
<evidence type="ECO:0000313" key="7">
    <source>
        <dbReference type="EMBL" id="MDQ2094531.1"/>
    </source>
</evidence>
<feature type="domain" description="Cytosol aminopeptidase" evidence="6">
    <location>
        <begin position="310"/>
        <end position="317"/>
    </location>
</feature>
<dbReference type="InterPro" id="IPR043472">
    <property type="entry name" value="Macro_dom-like"/>
</dbReference>
<dbReference type="RefSeq" id="WP_317626127.1">
    <property type="nucleotide sequence ID" value="NZ_JANFFA010000002.1"/>
</dbReference>
<reference evidence="7" key="1">
    <citation type="submission" date="2022-07" db="EMBL/GenBank/DDBJ databases">
        <authorList>
            <person name="Otstavnykh N."/>
            <person name="Isaeva M."/>
            <person name="Bystritskaya E."/>
        </authorList>
    </citation>
    <scope>NUCLEOTIDE SEQUENCE</scope>
    <source>
        <strain evidence="7">10Alg 79</strain>
    </source>
</reference>
<evidence type="ECO:0000256" key="5">
    <source>
        <dbReference type="ARBA" id="ARBA00023211"/>
    </source>
</evidence>
<keyword evidence="3" id="KW-0645">Protease</keyword>
<dbReference type="PRINTS" id="PR00481">
    <property type="entry name" value="LAMNOPPTDASE"/>
</dbReference>
<dbReference type="PROSITE" id="PS00631">
    <property type="entry name" value="CYTOSOL_AP"/>
    <property type="match status" value="1"/>
</dbReference>
<dbReference type="Gene3D" id="3.40.220.10">
    <property type="entry name" value="Leucine Aminopeptidase, subunit E, domain 1"/>
    <property type="match status" value="1"/>
</dbReference>
<comment type="similarity">
    <text evidence="1">Belongs to the peptidase M17 family.</text>
</comment>
<evidence type="ECO:0000256" key="4">
    <source>
        <dbReference type="ARBA" id="ARBA00022801"/>
    </source>
</evidence>
<dbReference type="Pfam" id="PF21337">
    <property type="entry name" value="Peptidase_M17_N_1"/>
    <property type="match status" value="1"/>
</dbReference>
<dbReference type="InterPro" id="IPR011356">
    <property type="entry name" value="Leucine_aapep/pepB"/>
</dbReference>
<name>A0AAJ1U6T3_9RHOB</name>
<keyword evidence="5" id="KW-0464">Manganese</keyword>
<dbReference type="CDD" id="cd00433">
    <property type="entry name" value="Peptidase_M17"/>
    <property type="match status" value="1"/>
</dbReference>
<evidence type="ECO:0000256" key="2">
    <source>
        <dbReference type="ARBA" id="ARBA00022438"/>
    </source>
</evidence>
<reference evidence="7" key="2">
    <citation type="submission" date="2023-04" db="EMBL/GenBank/DDBJ databases">
        <title>'Rhodoalgimonas zhirmunskyi' gen. nov., isolated from a red alga.</title>
        <authorList>
            <person name="Nedashkovskaya O.I."/>
            <person name="Otstavnykh N.Y."/>
            <person name="Bystritskaya E.P."/>
            <person name="Balabanova L.A."/>
            <person name="Isaeva M.P."/>
        </authorList>
    </citation>
    <scope>NUCLEOTIDE SEQUENCE</scope>
    <source>
        <strain evidence="7">10Alg 79</strain>
    </source>
</reference>
<comment type="caution">
    <text evidence="7">The sequence shown here is derived from an EMBL/GenBank/DDBJ whole genome shotgun (WGS) entry which is preliminary data.</text>
</comment>
<organism evidence="7 8">
    <name type="scientific">Rhodalgimonas zhirmunskyi</name>
    <dbReference type="NCBI Taxonomy" id="2964767"/>
    <lineage>
        <taxon>Bacteria</taxon>
        <taxon>Pseudomonadati</taxon>
        <taxon>Pseudomonadota</taxon>
        <taxon>Alphaproteobacteria</taxon>
        <taxon>Rhodobacterales</taxon>
        <taxon>Roseobacteraceae</taxon>
        <taxon>Rhodalgimonas</taxon>
    </lineage>
</organism>
<dbReference type="SUPFAM" id="SSF53187">
    <property type="entry name" value="Zn-dependent exopeptidases"/>
    <property type="match status" value="1"/>
</dbReference>
<evidence type="ECO:0000259" key="6">
    <source>
        <dbReference type="PROSITE" id="PS00631"/>
    </source>
</evidence>
<keyword evidence="2 7" id="KW-0031">Aminopeptidase</keyword>
<dbReference type="PANTHER" id="PTHR11963:SF20">
    <property type="entry name" value="PEPTIDASE B"/>
    <property type="match status" value="1"/>
</dbReference>